<protein>
    <submittedName>
        <fullName evidence="1">Cuticle protein</fullName>
    </submittedName>
</protein>
<dbReference type="InterPro" id="IPR031311">
    <property type="entry name" value="CHIT_BIND_RR_consensus"/>
</dbReference>
<dbReference type="PANTHER" id="PTHR12236">
    <property type="entry name" value="STRUCTURAL CONTITUENT OF CUTICLE"/>
    <property type="match status" value="1"/>
</dbReference>
<name>A0A0N8CAF7_9CRUS</name>
<dbReference type="PROSITE" id="PS51155">
    <property type="entry name" value="CHIT_BIND_RR_2"/>
    <property type="match status" value="1"/>
</dbReference>
<dbReference type="InterPro" id="IPR000618">
    <property type="entry name" value="Insect_cuticle"/>
</dbReference>
<accession>A0A0N8CAF7</accession>
<sequence>MKIFLFAALLAVAAASGVYQKDPYAKDGYQSMNYGQDYKKDNKQDYSMDYNQNKKDYAPDDYNVPTPYHFAYEVKDGPSYNDFGQKETGDGYGNVKGSYFVYLPDGTTQTVTYKADSYGYVADVQYTGEPKYGDNYAPAPYKGAPSYPPPTPSYKAEYPPSYPNTPYMTDKYPPTYPTTPYMKDKYPPTYPSTPYMTNKYPPTYPSTPYMMDKYPTPSAYPTTPYQNDYKSPRKY</sequence>
<organism evidence="1">
    <name type="scientific">Daphnia magna</name>
    <dbReference type="NCBI Taxonomy" id="35525"/>
    <lineage>
        <taxon>Eukaryota</taxon>
        <taxon>Metazoa</taxon>
        <taxon>Ecdysozoa</taxon>
        <taxon>Arthropoda</taxon>
        <taxon>Crustacea</taxon>
        <taxon>Branchiopoda</taxon>
        <taxon>Diplostraca</taxon>
        <taxon>Cladocera</taxon>
        <taxon>Anomopoda</taxon>
        <taxon>Daphniidae</taxon>
        <taxon>Daphnia</taxon>
    </lineage>
</organism>
<evidence type="ECO:0000313" key="1">
    <source>
        <dbReference type="EMBL" id="JAL52723.1"/>
    </source>
</evidence>
<dbReference type="AlphaFoldDB" id="A0A0N8CAF7"/>
<proteinExistence type="predicted"/>
<dbReference type="InterPro" id="IPR051217">
    <property type="entry name" value="Insect_Cuticle_Struc_Prot"/>
</dbReference>
<dbReference type="Pfam" id="PF00379">
    <property type="entry name" value="Chitin_bind_4"/>
    <property type="match status" value="1"/>
</dbReference>
<dbReference type="PANTHER" id="PTHR12236:SF79">
    <property type="entry name" value="CUTICULAR PROTEIN 50CB-RELATED"/>
    <property type="match status" value="1"/>
</dbReference>
<dbReference type="EMBL" id="GDIQ01099003">
    <property type="protein sequence ID" value="JAL52723.1"/>
    <property type="molecule type" value="Transcribed_RNA"/>
</dbReference>
<reference evidence="1" key="1">
    <citation type="submission" date="2015-10" db="EMBL/GenBank/DDBJ databases">
        <title>EvidentialGene: Evidence-directed Construction of Complete mRNA Transcriptomes without Genomes.</title>
        <authorList>
            <person name="Gilbert D.G."/>
        </authorList>
    </citation>
    <scope>NUCLEOTIDE SEQUENCE</scope>
</reference>
<dbReference type="GO" id="GO:0005615">
    <property type="term" value="C:extracellular space"/>
    <property type="evidence" value="ECO:0007669"/>
    <property type="project" value="TreeGrafter"/>
</dbReference>
<dbReference type="PRINTS" id="PR00947">
    <property type="entry name" value="CUTICLE"/>
</dbReference>
<dbReference type="GO" id="GO:0042302">
    <property type="term" value="F:structural constituent of cuticle"/>
    <property type="evidence" value="ECO:0007669"/>
    <property type="project" value="UniProtKB-UniRule"/>
</dbReference>
<dbReference type="PROSITE" id="PS00233">
    <property type="entry name" value="CHIT_BIND_RR_1"/>
    <property type="match status" value="1"/>
</dbReference>
<dbReference type="OrthoDB" id="6373214at2759"/>
<dbReference type="GO" id="GO:0031012">
    <property type="term" value="C:extracellular matrix"/>
    <property type="evidence" value="ECO:0007669"/>
    <property type="project" value="TreeGrafter"/>
</dbReference>